<feature type="binding site" evidence="11">
    <location>
        <position position="439"/>
    </location>
    <ligand>
        <name>Zn(2+)</name>
        <dbReference type="ChEBI" id="CHEBI:29105"/>
        <label>2</label>
    </ligand>
</feature>
<comment type="similarity">
    <text evidence="11">Belongs to the helicase family. PriA subfamily.</text>
</comment>
<keyword evidence="7 11" id="KW-0862">Zinc</keyword>
<evidence type="ECO:0000256" key="3">
    <source>
        <dbReference type="ARBA" id="ARBA00022723"/>
    </source>
</evidence>
<dbReference type="Gene3D" id="3.40.1440.60">
    <property type="entry name" value="PriA, 3(prime) DNA-binding domain"/>
    <property type="match status" value="1"/>
</dbReference>
<evidence type="ECO:0000313" key="14">
    <source>
        <dbReference type="Proteomes" id="UP000811255"/>
    </source>
</evidence>
<dbReference type="RefSeq" id="WP_214536074.1">
    <property type="nucleotide sequence ID" value="NZ_JAHFVK010000001.1"/>
</dbReference>
<keyword evidence="10 11" id="KW-0413">Isomerase</keyword>
<dbReference type="InterPro" id="IPR042115">
    <property type="entry name" value="PriA_3primeBD_sf"/>
</dbReference>
<dbReference type="Pfam" id="PF18074">
    <property type="entry name" value="PriA_C"/>
    <property type="match status" value="1"/>
</dbReference>
<evidence type="ECO:0000256" key="7">
    <source>
        <dbReference type="ARBA" id="ARBA00022833"/>
    </source>
</evidence>
<keyword evidence="3 11" id="KW-0479">Metal-binding</keyword>
<comment type="caution">
    <text evidence="13">The sequence shown here is derived from an EMBL/GenBank/DDBJ whole genome shotgun (WGS) entry which is preliminary data.</text>
</comment>
<dbReference type="SUPFAM" id="SSF52540">
    <property type="entry name" value="P-loop containing nucleoside triphosphate hydrolases"/>
    <property type="match status" value="2"/>
</dbReference>
<comment type="cofactor">
    <cofactor evidence="11">
        <name>Zn(2+)</name>
        <dbReference type="ChEBI" id="CHEBI:29105"/>
    </cofactor>
    <text evidence="11">Binds 2 zinc ions per subunit.</text>
</comment>
<dbReference type="InterPro" id="IPR001650">
    <property type="entry name" value="Helicase_C-like"/>
</dbReference>
<evidence type="ECO:0000313" key="13">
    <source>
        <dbReference type="EMBL" id="MBT2134241.1"/>
    </source>
</evidence>
<comment type="catalytic activity">
    <reaction evidence="11">
        <text>ATP + H2O = ADP + phosphate + H(+)</text>
        <dbReference type="Rhea" id="RHEA:13065"/>
        <dbReference type="ChEBI" id="CHEBI:15377"/>
        <dbReference type="ChEBI" id="CHEBI:15378"/>
        <dbReference type="ChEBI" id="CHEBI:30616"/>
        <dbReference type="ChEBI" id="CHEBI:43474"/>
        <dbReference type="ChEBI" id="CHEBI:456216"/>
        <dbReference type="EC" id="5.6.2.4"/>
    </reaction>
</comment>
<keyword evidence="14" id="KW-1185">Reference proteome</keyword>
<feature type="binding site" evidence="11">
    <location>
        <position position="457"/>
    </location>
    <ligand>
        <name>Zn(2+)</name>
        <dbReference type="ChEBI" id="CHEBI:29105"/>
        <label>2</label>
    </ligand>
</feature>
<keyword evidence="8 11" id="KW-0067">ATP-binding</keyword>
<dbReference type="InterPro" id="IPR041222">
    <property type="entry name" value="PriA_3primeBD"/>
</dbReference>
<dbReference type="EMBL" id="JAHFVK010000001">
    <property type="protein sequence ID" value="MBT2134241.1"/>
    <property type="molecule type" value="Genomic_DNA"/>
</dbReference>
<dbReference type="InterPro" id="IPR040498">
    <property type="entry name" value="PriA_CRR"/>
</dbReference>
<keyword evidence="1 11" id="KW-0639">Primosome</keyword>
<evidence type="ECO:0000256" key="8">
    <source>
        <dbReference type="ARBA" id="ARBA00022840"/>
    </source>
</evidence>
<dbReference type="InterPro" id="IPR014001">
    <property type="entry name" value="Helicase_ATP-bd"/>
</dbReference>
<comment type="function">
    <text evidence="11">Initiates the restart of stalled replication forks, which reloads the replicative helicase on sites other than the origin of replication. Recognizes and binds to abandoned replication forks and remodels them to uncover a helicase loading site. Promotes assembly of the primosome at these replication forks.</text>
</comment>
<dbReference type="PROSITE" id="PS51192">
    <property type="entry name" value="HELICASE_ATP_BIND_1"/>
    <property type="match status" value="1"/>
</dbReference>
<dbReference type="GO" id="GO:0016787">
    <property type="term" value="F:hydrolase activity"/>
    <property type="evidence" value="ECO:0007669"/>
    <property type="project" value="UniProtKB-KW"/>
</dbReference>
<comment type="subunit">
    <text evidence="11">Component of the replication restart primosome.</text>
</comment>
<dbReference type="EC" id="5.6.2.4" evidence="11"/>
<dbReference type="InterPro" id="IPR027417">
    <property type="entry name" value="P-loop_NTPase"/>
</dbReference>
<dbReference type="NCBIfam" id="TIGR00595">
    <property type="entry name" value="priA"/>
    <property type="match status" value="1"/>
</dbReference>
<feature type="binding site" evidence="11">
    <location>
        <position position="470"/>
    </location>
    <ligand>
        <name>Zn(2+)</name>
        <dbReference type="ChEBI" id="CHEBI:29105"/>
        <label>1</label>
    </ligand>
</feature>
<evidence type="ECO:0000256" key="10">
    <source>
        <dbReference type="ARBA" id="ARBA00023235"/>
    </source>
</evidence>
<comment type="catalytic activity">
    <reaction evidence="11">
        <text>Couples ATP hydrolysis with the unwinding of duplex DNA by translocating in the 3'-5' direction.</text>
        <dbReference type="EC" id="5.6.2.4"/>
    </reaction>
</comment>
<evidence type="ECO:0000256" key="2">
    <source>
        <dbReference type="ARBA" id="ARBA00022705"/>
    </source>
</evidence>
<dbReference type="InterPro" id="IPR011545">
    <property type="entry name" value="DEAD/DEAH_box_helicase_dom"/>
</dbReference>
<dbReference type="InterPro" id="IPR005259">
    <property type="entry name" value="PriA"/>
</dbReference>
<feature type="binding site" evidence="11">
    <location>
        <position position="460"/>
    </location>
    <ligand>
        <name>Zn(2+)</name>
        <dbReference type="ChEBI" id="CHEBI:29105"/>
        <label>2</label>
    </ligand>
</feature>
<keyword evidence="2 11" id="KW-0235">DNA replication</keyword>
<reference evidence="13 14" key="1">
    <citation type="submission" date="2021-05" db="EMBL/GenBank/DDBJ databases">
        <title>Croceibacterium sp. LX-88 genome sequence.</title>
        <authorList>
            <person name="Luo X."/>
        </authorList>
    </citation>
    <scope>NUCLEOTIDE SEQUENCE [LARGE SCALE GENOMIC DNA]</scope>
    <source>
        <strain evidence="13 14">LX-88</strain>
    </source>
</reference>
<keyword evidence="4 11" id="KW-0547">Nucleotide-binding</keyword>
<evidence type="ECO:0000256" key="4">
    <source>
        <dbReference type="ARBA" id="ARBA00022741"/>
    </source>
</evidence>
<proteinExistence type="inferred from homology"/>
<evidence type="ECO:0000256" key="9">
    <source>
        <dbReference type="ARBA" id="ARBA00023125"/>
    </source>
</evidence>
<dbReference type="PANTHER" id="PTHR30580">
    <property type="entry name" value="PRIMOSOMAL PROTEIN N"/>
    <property type="match status" value="1"/>
</dbReference>
<evidence type="ECO:0000256" key="1">
    <source>
        <dbReference type="ARBA" id="ARBA00022515"/>
    </source>
</evidence>
<dbReference type="SMART" id="SM00490">
    <property type="entry name" value="HELICc"/>
    <property type="match status" value="1"/>
</dbReference>
<dbReference type="Gene3D" id="3.40.50.300">
    <property type="entry name" value="P-loop containing nucleotide triphosphate hydrolases"/>
    <property type="match status" value="2"/>
</dbReference>
<dbReference type="PANTHER" id="PTHR30580:SF0">
    <property type="entry name" value="PRIMOSOMAL PROTEIN N"/>
    <property type="match status" value="1"/>
</dbReference>
<feature type="binding site" evidence="11">
    <location>
        <position position="430"/>
    </location>
    <ligand>
        <name>Zn(2+)</name>
        <dbReference type="ChEBI" id="CHEBI:29105"/>
        <label>1</label>
    </ligand>
</feature>
<organism evidence="13 14">
    <name type="scientific">Croceibacterium selenioxidans</name>
    <dbReference type="NCBI Taxonomy" id="2838833"/>
    <lineage>
        <taxon>Bacteria</taxon>
        <taxon>Pseudomonadati</taxon>
        <taxon>Pseudomonadota</taxon>
        <taxon>Alphaproteobacteria</taxon>
        <taxon>Sphingomonadales</taxon>
        <taxon>Erythrobacteraceae</taxon>
        <taxon>Croceibacterium</taxon>
    </lineage>
</organism>
<evidence type="ECO:0000256" key="6">
    <source>
        <dbReference type="ARBA" id="ARBA00022806"/>
    </source>
</evidence>
<accession>A0ABS5W3A7</accession>
<evidence type="ECO:0000256" key="5">
    <source>
        <dbReference type="ARBA" id="ARBA00022801"/>
    </source>
</evidence>
<dbReference type="Pfam" id="PF00270">
    <property type="entry name" value="DEAD"/>
    <property type="match status" value="1"/>
</dbReference>
<protein>
    <recommendedName>
        <fullName evidence="11">Replication restart protein PriA</fullName>
    </recommendedName>
    <alternativeName>
        <fullName evidence="11">ATP-dependent DNA helicase PriA</fullName>
        <ecNumber evidence="11">5.6.2.4</ecNumber>
    </alternativeName>
    <alternativeName>
        <fullName evidence="11">DNA 3'-5' helicase PriA</fullName>
    </alternativeName>
</protein>
<feature type="binding site" evidence="11">
    <location>
        <position position="442"/>
    </location>
    <ligand>
        <name>Zn(2+)</name>
        <dbReference type="ChEBI" id="CHEBI:29105"/>
        <label>2</label>
    </ligand>
</feature>
<dbReference type="Proteomes" id="UP000811255">
    <property type="component" value="Unassembled WGS sequence"/>
</dbReference>
<dbReference type="InterPro" id="IPR041236">
    <property type="entry name" value="PriA_C"/>
</dbReference>
<dbReference type="Pfam" id="PF17764">
    <property type="entry name" value="PriA_3primeBD"/>
    <property type="match status" value="1"/>
</dbReference>
<keyword evidence="9 11" id="KW-0238">DNA-binding</keyword>
<feature type="binding site" evidence="11">
    <location>
        <position position="433"/>
    </location>
    <ligand>
        <name>Zn(2+)</name>
        <dbReference type="ChEBI" id="CHEBI:29105"/>
        <label>1</label>
    </ligand>
</feature>
<dbReference type="Pfam" id="PF18319">
    <property type="entry name" value="Zn_ribbon_PriA"/>
    <property type="match status" value="1"/>
</dbReference>
<dbReference type="SMART" id="SM00487">
    <property type="entry name" value="DEXDc"/>
    <property type="match status" value="1"/>
</dbReference>
<dbReference type="HAMAP" id="MF_00983">
    <property type="entry name" value="PriA"/>
    <property type="match status" value="1"/>
</dbReference>
<feature type="binding site" evidence="11">
    <location>
        <position position="473"/>
    </location>
    <ligand>
        <name>Zn(2+)</name>
        <dbReference type="ChEBI" id="CHEBI:29105"/>
        <label>1</label>
    </ligand>
</feature>
<evidence type="ECO:0000256" key="11">
    <source>
        <dbReference type="HAMAP-Rule" id="MF_00983"/>
    </source>
</evidence>
<gene>
    <name evidence="11" type="primary">priA</name>
    <name evidence="13" type="ORF">KK137_07855</name>
</gene>
<feature type="domain" description="Helicase ATP-binding" evidence="12">
    <location>
        <begin position="203"/>
        <end position="369"/>
    </location>
</feature>
<keyword evidence="5 11" id="KW-0378">Hydrolase</keyword>
<keyword evidence="6 11" id="KW-0347">Helicase</keyword>
<dbReference type="NCBIfam" id="NF004070">
    <property type="entry name" value="PRK05580.2-2"/>
    <property type="match status" value="1"/>
</dbReference>
<evidence type="ECO:0000259" key="12">
    <source>
        <dbReference type="PROSITE" id="PS51192"/>
    </source>
</evidence>
<name>A0ABS5W3A7_9SPHN</name>
<sequence>MNRARLLIFNAALGPLDYRVPDGMQVEPGSVVVAPLGPRQIVGIVWEEDRLPTQSVPDAKLRPLLAVLPVPPLKAELRRLLEWTADYYCASLASVARMVLSSGGALRGPATTIEYRLSGGMPERLTPQRLAAIDALDGEQATIRELSGMAGVSEGVLRGLVNQGVLEPVEVDCDRPYPPVDPAFAEPELSPDQRDVADRFVGAVKQCQFAPFLLDGVTGSGKTETYFEAIAQNLRHGHQTLVLLPEIALTEAFLRRFEDRFGAPPIVWHSSLKSTERRRAWRAIAAGTAQVVVGARSALFLPYAKLGLVVVDEAHEVSFKQDDGVRYNARDVAVMRARFENIPVILASATPALESLQMAQTGIYEKLVLPARFGGAELPSIDTINLIEEKPDRGRWLSPRLVEALKDRLEKGEQSLLFLNRRGYAPLTLCRHCGFRFQCPNCSAWLVEHRLSRRLACHHCGHETVPPDACPECGEPDCLVACGPGVERIAHEVEEILPEARLAIVTSDTLNSPEKAAQFIAQAEAGEIDVIVGTQLVTKGFHFPELTLVGVVDADLGLEGGDLRAAERTYQQVAQVAGRAGRGAKPGEVFIQTRHPEASVIAALAAGDRDAFYEAETEARRHAGAPPFGRWAAIIVSSEDEAEAREAANRIGATRPNFDDVMILGPAPAPLSMLRGRYRYRLLLNARRSAEVQQVIRDWLGALSFPQGVRVAVDIDPYSFV</sequence>